<keyword evidence="2" id="KW-0548">Nucleotidyltransferase</keyword>
<keyword evidence="3" id="KW-1185">Reference proteome</keyword>
<dbReference type="RefSeq" id="WP_073304239.1">
    <property type="nucleotide sequence ID" value="NZ_FRAW01000014.1"/>
</dbReference>
<sequence length="290" mass="32343">MRILILAAGLGTRLRPLTLQMPKPLVRVVDKTILEHQMDLAHTVPEAHIHINAHYMAESLLQAATAFGVEKVWVETPEILGTGGPLFRMNAEDPCDELLVMNSDCYCRFDLKSFLKLSRSSGAPCALLAVDNPAVNTISLKSGYMAGIQNRFGLRTKERATFSGISWYSKRALQMIRSSEKDIRDFWKRLCEQGTPPFVDVSQRGALWIDMGSPEGLMRACDFRRKELGVGNFGVPAELLPFAKAAVLMPGVELAAQVKLDHVIFFDGAKTESCEFVRNEIRGKDFAWKI</sequence>
<reference evidence="3" key="1">
    <citation type="submission" date="2016-11" db="EMBL/GenBank/DDBJ databases">
        <authorList>
            <person name="Varghese N."/>
            <person name="Submissions S."/>
        </authorList>
    </citation>
    <scope>NUCLEOTIDE SEQUENCE [LARGE SCALE GENOMIC DNA]</scope>
    <source>
        <strain evidence="3">UWOS</strain>
    </source>
</reference>
<name>A0A1M6UJ26_9BACT</name>
<gene>
    <name evidence="2" type="ORF">SAMN05720469_11420</name>
</gene>
<organism evidence="2 3">
    <name type="scientific">Fibrobacter intestinalis</name>
    <dbReference type="NCBI Taxonomy" id="28122"/>
    <lineage>
        <taxon>Bacteria</taxon>
        <taxon>Pseudomonadati</taxon>
        <taxon>Fibrobacterota</taxon>
        <taxon>Fibrobacteria</taxon>
        <taxon>Fibrobacterales</taxon>
        <taxon>Fibrobacteraceae</taxon>
        <taxon>Fibrobacter</taxon>
    </lineage>
</organism>
<dbReference type="GO" id="GO:0016779">
    <property type="term" value="F:nucleotidyltransferase activity"/>
    <property type="evidence" value="ECO:0007669"/>
    <property type="project" value="UniProtKB-KW"/>
</dbReference>
<evidence type="ECO:0000313" key="2">
    <source>
        <dbReference type="EMBL" id="SHK69108.1"/>
    </source>
</evidence>
<evidence type="ECO:0000259" key="1">
    <source>
        <dbReference type="Pfam" id="PF00483"/>
    </source>
</evidence>
<dbReference type="EMBL" id="FRAW01000014">
    <property type="protein sequence ID" value="SHK69108.1"/>
    <property type="molecule type" value="Genomic_DNA"/>
</dbReference>
<dbReference type="InterPro" id="IPR005835">
    <property type="entry name" value="NTP_transferase_dom"/>
</dbReference>
<dbReference type="AlphaFoldDB" id="A0A1M6UJ26"/>
<dbReference type="InterPro" id="IPR029044">
    <property type="entry name" value="Nucleotide-diphossugar_trans"/>
</dbReference>
<accession>A0A1M6UJ26</accession>
<dbReference type="PANTHER" id="PTHR22572">
    <property type="entry name" value="SUGAR-1-PHOSPHATE GUANYL TRANSFERASE"/>
    <property type="match status" value="1"/>
</dbReference>
<proteinExistence type="predicted"/>
<evidence type="ECO:0000313" key="3">
    <source>
        <dbReference type="Proteomes" id="UP000184275"/>
    </source>
</evidence>
<keyword evidence="2" id="KW-0808">Transferase</keyword>
<dbReference type="Proteomes" id="UP000184275">
    <property type="component" value="Unassembled WGS sequence"/>
</dbReference>
<dbReference type="Pfam" id="PF00483">
    <property type="entry name" value="NTP_transferase"/>
    <property type="match status" value="1"/>
</dbReference>
<protein>
    <submittedName>
        <fullName evidence="2">MurNAc alpha-1-phosphate uridylyltransferase</fullName>
    </submittedName>
</protein>
<dbReference type="InterPro" id="IPR050486">
    <property type="entry name" value="Mannose-1P_guanyltransferase"/>
</dbReference>
<dbReference type="Gene3D" id="3.90.550.10">
    <property type="entry name" value="Spore Coat Polysaccharide Biosynthesis Protein SpsA, Chain A"/>
    <property type="match status" value="1"/>
</dbReference>
<feature type="domain" description="Nucleotidyl transferase" evidence="1">
    <location>
        <begin position="4"/>
        <end position="125"/>
    </location>
</feature>
<dbReference type="SUPFAM" id="SSF53448">
    <property type="entry name" value="Nucleotide-diphospho-sugar transferases"/>
    <property type="match status" value="1"/>
</dbReference>